<dbReference type="Proteomes" id="UP000316096">
    <property type="component" value="Unassembled WGS sequence"/>
</dbReference>
<reference evidence="3 4" key="1">
    <citation type="submission" date="2019-06" db="EMBL/GenBank/DDBJ databases">
        <title>Sequencing the genomes of 1000 actinobacteria strains.</title>
        <authorList>
            <person name="Klenk H.-P."/>
        </authorList>
    </citation>
    <scope>NUCLEOTIDE SEQUENCE [LARGE SCALE GENOMIC DNA]</scope>
    <source>
        <strain evidence="3 4">DSM 102200</strain>
    </source>
</reference>
<keyword evidence="4" id="KW-1185">Reference proteome</keyword>
<organism evidence="3 4">
    <name type="scientific">Actinoallomurus bryophytorum</name>
    <dbReference type="NCBI Taxonomy" id="1490222"/>
    <lineage>
        <taxon>Bacteria</taxon>
        <taxon>Bacillati</taxon>
        <taxon>Actinomycetota</taxon>
        <taxon>Actinomycetes</taxon>
        <taxon>Streptosporangiales</taxon>
        <taxon>Thermomonosporaceae</taxon>
        <taxon>Actinoallomurus</taxon>
    </lineage>
</organism>
<feature type="region of interest" description="Disordered" evidence="2">
    <location>
        <begin position="49"/>
        <end position="71"/>
    </location>
</feature>
<evidence type="ECO:0000313" key="4">
    <source>
        <dbReference type="Proteomes" id="UP000316096"/>
    </source>
</evidence>
<name>A0A543C0Q1_9ACTN</name>
<dbReference type="EMBL" id="VFOZ01000002">
    <property type="protein sequence ID" value="TQL90654.1"/>
    <property type="molecule type" value="Genomic_DNA"/>
</dbReference>
<keyword evidence="1" id="KW-0175">Coiled coil</keyword>
<evidence type="ECO:0000256" key="1">
    <source>
        <dbReference type="SAM" id="Coils"/>
    </source>
</evidence>
<feature type="coiled-coil region" evidence="1">
    <location>
        <begin position="5"/>
        <end position="44"/>
    </location>
</feature>
<proteinExistence type="predicted"/>
<protein>
    <submittedName>
        <fullName evidence="3">Uncharacterized protein</fullName>
    </submittedName>
</protein>
<dbReference type="AlphaFoldDB" id="A0A543C0Q1"/>
<evidence type="ECO:0000256" key="2">
    <source>
        <dbReference type="SAM" id="MobiDB-lite"/>
    </source>
</evidence>
<dbReference type="RefSeq" id="WP_141962655.1">
    <property type="nucleotide sequence ID" value="NZ_VFOZ01000002.1"/>
</dbReference>
<evidence type="ECO:0000313" key="3">
    <source>
        <dbReference type="EMBL" id="TQL90654.1"/>
    </source>
</evidence>
<feature type="compositionally biased region" description="Acidic residues" evidence="2">
    <location>
        <begin position="53"/>
        <end position="62"/>
    </location>
</feature>
<comment type="caution">
    <text evidence="3">The sequence shown here is derived from an EMBL/GenBank/DDBJ whole genome shotgun (WGS) entry which is preliminary data.</text>
</comment>
<accession>A0A543C0Q1</accession>
<sequence length="285" mass="30897">MEDALDALEHRIAQLRQAVREAVAQREAGRAKELRAELRRAERAWDALISPPEVDESEDDAAPDATGRGRSVATSMLPVREQVHQALTLLGVPAAPKLVGAVHEAFFTGTLPTSRLTSLRRDEERSYRSAPGARPYYLCPALTYDHLAPARALLTVSTWPMEDRVVGPLSPRVHFLSAAISIAGAVTTLPAVAETGEHGAAGAERLLQQFAVNIPGATTAAPSKDMRGVDPHLVRAAAKAELDVHYDADRDTRVATARRARRQMDDAEQLFGTRLKTIRGVARQG</sequence>
<gene>
    <name evidence="3" type="ORF">FB559_7965</name>
</gene>
<dbReference type="OrthoDB" id="8443433at2"/>